<dbReference type="Pfam" id="PF00789">
    <property type="entry name" value="UBX"/>
    <property type="match status" value="1"/>
</dbReference>
<dbReference type="PANTHER" id="PTHR23333:SF20">
    <property type="entry name" value="NSFL1 COFACTOR P47"/>
    <property type="match status" value="1"/>
</dbReference>
<dbReference type="Pfam" id="PF14555">
    <property type="entry name" value="UBA_4"/>
    <property type="match status" value="1"/>
</dbReference>
<evidence type="ECO:0000256" key="1">
    <source>
        <dbReference type="SAM" id="MobiDB-lite"/>
    </source>
</evidence>
<dbReference type="Proteomes" id="UP001329430">
    <property type="component" value="Chromosome 2"/>
</dbReference>
<dbReference type="InterPro" id="IPR009060">
    <property type="entry name" value="UBA-like_sf"/>
</dbReference>
<dbReference type="CDD" id="cd14348">
    <property type="entry name" value="UBA_p47"/>
    <property type="match status" value="1"/>
</dbReference>
<protein>
    <submittedName>
        <fullName evidence="4">Uncharacterized protein</fullName>
    </submittedName>
</protein>
<dbReference type="SUPFAM" id="SSF54236">
    <property type="entry name" value="Ubiquitin-like"/>
    <property type="match status" value="1"/>
</dbReference>
<dbReference type="PANTHER" id="PTHR23333">
    <property type="entry name" value="UBX DOMAIN CONTAINING PROTEIN"/>
    <property type="match status" value="1"/>
</dbReference>
<dbReference type="GO" id="GO:0061025">
    <property type="term" value="P:membrane fusion"/>
    <property type="evidence" value="ECO:0007669"/>
    <property type="project" value="TreeGrafter"/>
</dbReference>
<organism evidence="4 5">
    <name type="scientific">Pyrocoelia pectoralis</name>
    <dbReference type="NCBI Taxonomy" id="417401"/>
    <lineage>
        <taxon>Eukaryota</taxon>
        <taxon>Metazoa</taxon>
        <taxon>Ecdysozoa</taxon>
        <taxon>Arthropoda</taxon>
        <taxon>Hexapoda</taxon>
        <taxon>Insecta</taxon>
        <taxon>Pterygota</taxon>
        <taxon>Neoptera</taxon>
        <taxon>Endopterygota</taxon>
        <taxon>Coleoptera</taxon>
        <taxon>Polyphaga</taxon>
        <taxon>Elateriformia</taxon>
        <taxon>Elateroidea</taxon>
        <taxon>Lampyridae</taxon>
        <taxon>Lampyrinae</taxon>
        <taxon>Pyrocoelia</taxon>
    </lineage>
</organism>
<dbReference type="Pfam" id="PF08059">
    <property type="entry name" value="SEP"/>
    <property type="match status" value="1"/>
</dbReference>
<sequence>MADHEEKLEQFITVTGVDDERARFYLESSAWQLEVALAGFYENDGELEQPPTPNPVEVGDSPPREQSPTPPETIKPKPKSKTTNSKFATIHTVNSSSDDEEEGQAFYAGGSEHSGQQVLGPPRNRDMVSDMFKAVREHGVEILEPTATSSNSSAFRGTGYKLGQTASDSETIPGAPESSQPEEVTLKLWRDGFSLNNGEIRQYTDPEQKEFLDSIRRGEIPVELRQGNAEVHLSMEDHRTENFKHELEKRTKIFSGQGHTLGSPTPAVVGAPPIQEKDGTLNENKAKQKLSVDTSQPTTNIQIRLANGTRLIGQFNHVHTVGHIRSYIIDAHPQYGIHSFSLLSSYPSRDLNDSETIAEAGLLNAAIMQKLK</sequence>
<dbReference type="SMART" id="SM00553">
    <property type="entry name" value="SEP"/>
    <property type="match status" value="1"/>
</dbReference>
<dbReference type="Gene3D" id="3.10.20.90">
    <property type="entry name" value="Phosphatidylinositol 3-kinase Catalytic Subunit, Chain A, domain 1"/>
    <property type="match status" value="1"/>
</dbReference>
<dbReference type="PROSITE" id="PS51399">
    <property type="entry name" value="SEP"/>
    <property type="match status" value="1"/>
</dbReference>
<evidence type="ECO:0000313" key="5">
    <source>
        <dbReference type="Proteomes" id="UP001329430"/>
    </source>
</evidence>
<dbReference type="SUPFAM" id="SSF102848">
    <property type="entry name" value="NSFL1 (p97 ATPase) cofactor p47, SEP domain"/>
    <property type="match status" value="1"/>
</dbReference>
<feature type="domain" description="UBX" evidence="2">
    <location>
        <begin position="294"/>
        <end position="370"/>
    </location>
</feature>
<dbReference type="GO" id="GO:0031468">
    <property type="term" value="P:nuclear membrane reassembly"/>
    <property type="evidence" value="ECO:0007669"/>
    <property type="project" value="TreeGrafter"/>
</dbReference>
<dbReference type="InterPro" id="IPR012989">
    <property type="entry name" value="SEP_domain"/>
</dbReference>
<reference evidence="4 5" key="1">
    <citation type="journal article" date="2024" name="Insects">
        <title>An Improved Chromosome-Level Genome Assembly of the Firefly Pyrocoelia pectoralis.</title>
        <authorList>
            <person name="Fu X."/>
            <person name="Meyer-Rochow V.B."/>
            <person name="Ballantyne L."/>
            <person name="Zhu X."/>
        </authorList>
    </citation>
    <scope>NUCLEOTIDE SEQUENCE [LARGE SCALE GENOMIC DNA]</scope>
    <source>
        <strain evidence="4">XCY_ONT2</strain>
    </source>
</reference>
<dbReference type="GO" id="GO:0043130">
    <property type="term" value="F:ubiquitin binding"/>
    <property type="evidence" value="ECO:0007669"/>
    <property type="project" value="TreeGrafter"/>
</dbReference>
<dbReference type="GO" id="GO:0005829">
    <property type="term" value="C:cytosol"/>
    <property type="evidence" value="ECO:0007669"/>
    <property type="project" value="TreeGrafter"/>
</dbReference>
<evidence type="ECO:0000259" key="2">
    <source>
        <dbReference type="PROSITE" id="PS50033"/>
    </source>
</evidence>
<evidence type="ECO:0000313" key="4">
    <source>
        <dbReference type="EMBL" id="KAK5648817.1"/>
    </source>
</evidence>
<feature type="domain" description="SEP" evidence="3">
    <location>
        <begin position="181"/>
        <end position="244"/>
    </location>
</feature>
<dbReference type="CDD" id="cd01770">
    <property type="entry name" value="UBX_UBXN2"/>
    <property type="match status" value="1"/>
</dbReference>
<dbReference type="GO" id="GO:0000045">
    <property type="term" value="P:autophagosome assembly"/>
    <property type="evidence" value="ECO:0007669"/>
    <property type="project" value="TreeGrafter"/>
</dbReference>
<keyword evidence="5" id="KW-1185">Reference proteome</keyword>
<dbReference type="FunFam" id="1.10.8.10:FF:000020">
    <property type="entry name" value="NSFL1 (p97) cofactor (p47)"/>
    <property type="match status" value="1"/>
</dbReference>
<comment type="caution">
    <text evidence="4">The sequence shown here is derived from an EMBL/GenBank/DDBJ whole genome shotgun (WGS) entry which is preliminary data.</text>
</comment>
<dbReference type="AlphaFoldDB" id="A0AAN7ZNB6"/>
<name>A0AAN7ZNB6_9COLE</name>
<dbReference type="Gene3D" id="1.10.8.10">
    <property type="entry name" value="DNA helicase RuvA subunit, C-terminal domain"/>
    <property type="match status" value="1"/>
</dbReference>
<dbReference type="InterPro" id="IPR001012">
    <property type="entry name" value="UBX_dom"/>
</dbReference>
<dbReference type="GO" id="GO:0043161">
    <property type="term" value="P:proteasome-mediated ubiquitin-dependent protein catabolic process"/>
    <property type="evidence" value="ECO:0007669"/>
    <property type="project" value="TreeGrafter"/>
</dbReference>
<dbReference type="SUPFAM" id="SSF46934">
    <property type="entry name" value="UBA-like"/>
    <property type="match status" value="1"/>
</dbReference>
<accession>A0AAN7ZNB6</accession>
<evidence type="ECO:0000259" key="3">
    <source>
        <dbReference type="PROSITE" id="PS51399"/>
    </source>
</evidence>
<dbReference type="InterPro" id="IPR036241">
    <property type="entry name" value="NSFL1C_SEP_dom_sf"/>
</dbReference>
<dbReference type="EMBL" id="JAVRBK010000002">
    <property type="protein sequence ID" value="KAK5648817.1"/>
    <property type="molecule type" value="Genomic_DNA"/>
</dbReference>
<gene>
    <name evidence="4" type="ORF">RI129_003709</name>
</gene>
<dbReference type="GO" id="GO:0005634">
    <property type="term" value="C:nucleus"/>
    <property type="evidence" value="ECO:0007669"/>
    <property type="project" value="TreeGrafter"/>
</dbReference>
<proteinExistence type="predicted"/>
<dbReference type="Gene3D" id="3.30.420.210">
    <property type="entry name" value="SEP domain"/>
    <property type="match status" value="1"/>
</dbReference>
<dbReference type="PROSITE" id="PS50033">
    <property type="entry name" value="UBX"/>
    <property type="match status" value="1"/>
</dbReference>
<dbReference type="SMART" id="SM00166">
    <property type="entry name" value="UBX"/>
    <property type="match status" value="1"/>
</dbReference>
<dbReference type="InterPro" id="IPR029071">
    <property type="entry name" value="Ubiquitin-like_domsf"/>
</dbReference>
<dbReference type="GO" id="GO:0007030">
    <property type="term" value="P:Golgi organization"/>
    <property type="evidence" value="ECO:0007669"/>
    <property type="project" value="TreeGrafter"/>
</dbReference>
<feature type="region of interest" description="Disordered" evidence="1">
    <location>
        <begin position="42"/>
        <end position="102"/>
    </location>
</feature>